<comment type="caution">
    <text evidence="1">The sequence shown here is derived from an EMBL/GenBank/DDBJ whole genome shotgun (WGS) entry which is preliminary data.</text>
</comment>
<organism evidence="1 2">
    <name type="scientific">Salix dunnii</name>
    <dbReference type="NCBI Taxonomy" id="1413687"/>
    <lineage>
        <taxon>Eukaryota</taxon>
        <taxon>Viridiplantae</taxon>
        <taxon>Streptophyta</taxon>
        <taxon>Embryophyta</taxon>
        <taxon>Tracheophyta</taxon>
        <taxon>Spermatophyta</taxon>
        <taxon>Magnoliopsida</taxon>
        <taxon>eudicotyledons</taxon>
        <taxon>Gunneridae</taxon>
        <taxon>Pentapetalae</taxon>
        <taxon>rosids</taxon>
        <taxon>fabids</taxon>
        <taxon>Malpighiales</taxon>
        <taxon>Salicaceae</taxon>
        <taxon>Saliceae</taxon>
        <taxon>Salix</taxon>
    </lineage>
</organism>
<gene>
    <name evidence="1" type="ORF">SADUNF_Sadunf19G0110400</name>
</gene>
<dbReference type="Proteomes" id="UP000657918">
    <property type="component" value="Unassembled WGS sequence"/>
</dbReference>
<proteinExistence type="predicted"/>
<keyword evidence="2" id="KW-1185">Reference proteome</keyword>
<evidence type="ECO:0000313" key="1">
    <source>
        <dbReference type="EMBL" id="KAF9661838.1"/>
    </source>
</evidence>
<sequence>MGNFDLLSLASGEYLFGGFPLLCLKGNTYSMRVFKSEVYGRSVEELTLRLFSVGDSERVVPERPLSCLLEVEAVPEKPLCIKKAGSLGTGKFAISLLSITTTFDMVGRNKRRKNKSKEGSTCVSNGDTDKEIGLAIRIFLLKILKNIRPDQAHIDARLSVPSLIDSPLHKGISLAWAVIETLLSAFCFTLNRKFIFLLPNSHHLQPQEGVILPTYGRASAATTREISIPPTFRFSLIFIPERNVSVGYAKLCHRIVVRRVLLLSPKTKFPESRSLASLYAGFDVDSRSVDQFPSSVIAKPAPTSTSGLFRLATQTTIRGLDL</sequence>
<evidence type="ECO:0000313" key="2">
    <source>
        <dbReference type="Proteomes" id="UP000657918"/>
    </source>
</evidence>
<accession>A0A835MLI6</accession>
<protein>
    <submittedName>
        <fullName evidence="1">Uncharacterized protein</fullName>
    </submittedName>
</protein>
<name>A0A835MLI6_9ROSI</name>
<dbReference type="AlphaFoldDB" id="A0A835MLI6"/>
<reference evidence="1 2" key="1">
    <citation type="submission" date="2020-10" db="EMBL/GenBank/DDBJ databases">
        <title>Plant Genome Project.</title>
        <authorList>
            <person name="Zhang R.-G."/>
        </authorList>
    </citation>
    <scope>NUCLEOTIDE SEQUENCE [LARGE SCALE GENOMIC DNA]</scope>
    <source>
        <strain evidence="1">FAFU-HL-1</strain>
        <tissue evidence="1">Leaf</tissue>
    </source>
</reference>
<dbReference type="EMBL" id="JADGMS010000019">
    <property type="protein sequence ID" value="KAF9661838.1"/>
    <property type="molecule type" value="Genomic_DNA"/>
</dbReference>